<feature type="domain" description="ABC transmembrane type-1" evidence="8">
    <location>
        <begin position="75"/>
        <end position="265"/>
    </location>
</feature>
<protein>
    <submittedName>
        <fullName evidence="9">Carbohydrate ABC transporter membrane protein 2, CUT1 family</fullName>
    </submittedName>
</protein>
<dbReference type="Gene3D" id="1.10.3720.10">
    <property type="entry name" value="MetI-like"/>
    <property type="match status" value="1"/>
</dbReference>
<feature type="transmembrane region" description="Helical" evidence="7">
    <location>
        <begin position="249"/>
        <end position="270"/>
    </location>
</feature>
<dbReference type="Pfam" id="PF00528">
    <property type="entry name" value="BPD_transp_1"/>
    <property type="match status" value="1"/>
</dbReference>
<dbReference type="Proteomes" id="UP000185669">
    <property type="component" value="Unassembled WGS sequence"/>
</dbReference>
<dbReference type="GO" id="GO:0005886">
    <property type="term" value="C:plasma membrane"/>
    <property type="evidence" value="ECO:0007669"/>
    <property type="project" value="UniProtKB-SubCell"/>
</dbReference>
<name>A0A1N6XH97_9FIRM</name>
<dbReference type="PROSITE" id="PS50928">
    <property type="entry name" value="ABC_TM1"/>
    <property type="match status" value="1"/>
</dbReference>
<evidence type="ECO:0000256" key="4">
    <source>
        <dbReference type="ARBA" id="ARBA00022692"/>
    </source>
</evidence>
<evidence type="ECO:0000256" key="2">
    <source>
        <dbReference type="ARBA" id="ARBA00022448"/>
    </source>
</evidence>
<dbReference type="PANTHER" id="PTHR32243:SF18">
    <property type="entry name" value="INNER MEMBRANE ABC TRANSPORTER PERMEASE PROTEIN YCJP"/>
    <property type="match status" value="1"/>
</dbReference>
<reference evidence="10" key="1">
    <citation type="submission" date="2017-01" db="EMBL/GenBank/DDBJ databases">
        <authorList>
            <person name="Varghese N."/>
            <person name="Submissions S."/>
        </authorList>
    </citation>
    <scope>NUCLEOTIDE SEQUENCE [LARGE SCALE GENOMIC DNA]</scope>
    <source>
        <strain evidence="10">ATCC 700103</strain>
    </source>
</reference>
<feature type="transmembrane region" description="Helical" evidence="7">
    <location>
        <begin position="79"/>
        <end position="101"/>
    </location>
</feature>
<dbReference type="RefSeq" id="WP_084566152.1">
    <property type="nucleotide sequence ID" value="NZ_FTNC01000011.1"/>
</dbReference>
<dbReference type="PANTHER" id="PTHR32243">
    <property type="entry name" value="MALTOSE TRANSPORT SYSTEM PERMEASE-RELATED"/>
    <property type="match status" value="1"/>
</dbReference>
<accession>A0A1N6XH97</accession>
<organism evidence="9 10">
    <name type="scientific">Halanaerobium kushneri</name>
    <dbReference type="NCBI Taxonomy" id="56779"/>
    <lineage>
        <taxon>Bacteria</taxon>
        <taxon>Bacillati</taxon>
        <taxon>Bacillota</taxon>
        <taxon>Clostridia</taxon>
        <taxon>Halanaerobiales</taxon>
        <taxon>Halanaerobiaceae</taxon>
        <taxon>Halanaerobium</taxon>
    </lineage>
</organism>
<evidence type="ECO:0000256" key="5">
    <source>
        <dbReference type="ARBA" id="ARBA00022989"/>
    </source>
</evidence>
<evidence type="ECO:0000259" key="8">
    <source>
        <dbReference type="PROSITE" id="PS50928"/>
    </source>
</evidence>
<feature type="transmembrane region" description="Helical" evidence="7">
    <location>
        <begin position="15"/>
        <end position="37"/>
    </location>
</feature>
<dbReference type="STRING" id="56779.SAMN05421834_11192"/>
<comment type="subcellular location">
    <subcellularLocation>
        <location evidence="1 7">Cell membrane</location>
        <topology evidence="1 7">Multi-pass membrane protein</topology>
    </subcellularLocation>
</comment>
<evidence type="ECO:0000313" key="9">
    <source>
        <dbReference type="EMBL" id="SIR01746.1"/>
    </source>
</evidence>
<keyword evidence="6 7" id="KW-0472">Membrane</keyword>
<dbReference type="InterPro" id="IPR050901">
    <property type="entry name" value="BP-dep_ABC_trans_perm"/>
</dbReference>
<evidence type="ECO:0000256" key="1">
    <source>
        <dbReference type="ARBA" id="ARBA00004651"/>
    </source>
</evidence>
<dbReference type="GO" id="GO:0055085">
    <property type="term" value="P:transmembrane transport"/>
    <property type="evidence" value="ECO:0007669"/>
    <property type="project" value="InterPro"/>
</dbReference>
<comment type="similarity">
    <text evidence="7">Belongs to the binding-protein-dependent transport system permease family.</text>
</comment>
<evidence type="ECO:0000256" key="3">
    <source>
        <dbReference type="ARBA" id="ARBA00022475"/>
    </source>
</evidence>
<dbReference type="AlphaFoldDB" id="A0A1N6XH97"/>
<evidence type="ECO:0000313" key="10">
    <source>
        <dbReference type="Proteomes" id="UP000185669"/>
    </source>
</evidence>
<keyword evidence="4 7" id="KW-0812">Transmembrane</keyword>
<gene>
    <name evidence="9" type="ORF">SAMN05421834_11192</name>
</gene>
<dbReference type="InterPro" id="IPR000515">
    <property type="entry name" value="MetI-like"/>
</dbReference>
<evidence type="ECO:0000256" key="7">
    <source>
        <dbReference type="RuleBase" id="RU363032"/>
    </source>
</evidence>
<dbReference type="CDD" id="cd06261">
    <property type="entry name" value="TM_PBP2"/>
    <property type="match status" value="1"/>
</dbReference>
<keyword evidence="5 7" id="KW-1133">Transmembrane helix</keyword>
<dbReference type="EMBL" id="FTNC01000011">
    <property type="protein sequence ID" value="SIR01746.1"/>
    <property type="molecule type" value="Genomic_DNA"/>
</dbReference>
<evidence type="ECO:0000256" key="6">
    <source>
        <dbReference type="ARBA" id="ARBA00023136"/>
    </source>
</evidence>
<keyword evidence="3" id="KW-1003">Cell membrane</keyword>
<feature type="transmembrane region" description="Helical" evidence="7">
    <location>
        <begin position="187"/>
        <end position="209"/>
    </location>
</feature>
<sequence length="279" mass="31015">MLNKDVSKWKLNKKAIFYISVLILLLIELFPIILVFLTSFKSQIDIFNANPFSAFMPTLDNYKEVLIDRTFLNNLKHSMIIALVTTTISVVFGVMASYSFARFNFKGDQKIGLAILASRMIPPITLSVPLFLLMRKVALLDTYFGLILAHVSFIMPYVIWMTLPFFQGIPKAYEEAALIDGCSRFGAFYKIFVPLVAPGLVVSATFSFLFSWNDFLYALILAGSELKTAPIVVSGFIGQFGPKWGSMTAAGSLILIPIFIFALILQKYIISGLAVGGID</sequence>
<dbReference type="InterPro" id="IPR035906">
    <property type="entry name" value="MetI-like_sf"/>
</dbReference>
<feature type="transmembrane region" description="Helical" evidence="7">
    <location>
        <begin position="144"/>
        <end position="166"/>
    </location>
</feature>
<dbReference type="SUPFAM" id="SSF161098">
    <property type="entry name" value="MetI-like"/>
    <property type="match status" value="1"/>
</dbReference>
<keyword evidence="10" id="KW-1185">Reference proteome</keyword>
<keyword evidence="2 7" id="KW-0813">Transport</keyword>
<feature type="transmembrane region" description="Helical" evidence="7">
    <location>
        <begin position="113"/>
        <end position="132"/>
    </location>
</feature>
<feature type="transmembrane region" description="Helical" evidence="7">
    <location>
        <begin position="215"/>
        <end position="237"/>
    </location>
</feature>
<proteinExistence type="inferred from homology"/>